<accession>A0A9P0YRK1</accession>
<keyword evidence="4 5" id="KW-0472">Membrane</keyword>
<dbReference type="PANTHER" id="PTHR34118:SF1">
    <property type="entry name" value="NF-KAPPA-B INHIBITOR-LIKE PROTEIN"/>
    <property type="match status" value="1"/>
</dbReference>
<keyword evidence="8" id="KW-1185">Reference proteome</keyword>
<evidence type="ECO:0000256" key="3">
    <source>
        <dbReference type="ARBA" id="ARBA00022989"/>
    </source>
</evidence>
<keyword evidence="3 5" id="KW-1133">Transmembrane helix</keyword>
<comment type="caution">
    <text evidence="7">The sequence shown here is derived from an EMBL/GenBank/DDBJ whole genome shotgun (WGS) entry which is preliminary data.</text>
</comment>
<evidence type="ECO:0000259" key="6">
    <source>
        <dbReference type="Pfam" id="PF24763"/>
    </source>
</evidence>
<protein>
    <recommendedName>
        <fullName evidence="6">CGL160/ATPI domain-containing protein</fullName>
    </recommendedName>
</protein>
<dbReference type="OrthoDB" id="2019080at2759"/>
<evidence type="ECO:0000313" key="7">
    <source>
        <dbReference type="EMBL" id="CAH9072658.1"/>
    </source>
</evidence>
<evidence type="ECO:0000313" key="8">
    <source>
        <dbReference type="Proteomes" id="UP001152484"/>
    </source>
</evidence>
<proteinExistence type="predicted"/>
<dbReference type="AlphaFoldDB" id="A0A9P0YRK1"/>
<organism evidence="7 8">
    <name type="scientific">Cuscuta europaea</name>
    <name type="common">European dodder</name>
    <dbReference type="NCBI Taxonomy" id="41803"/>
    <lineage>
        <taxon>Eukaryota</taxon>
        <taxon>Viridiplantae</taxon>
        <taxon>Streptophyta</taxon>
        <taxon>Embryophyta</taxon>
        <taxon>Tracheophyta</taxon>
        <taxon>Spermatophyta</taxon>
        <taxon>Magnoliopsida</taxon>
        <taxon>eudicotyledons</taxon>
        <taxon>Gunneridae</taxon>
        <taxon>Pentapetalae</taxon>
        <taxon>asterids</taxon>
        <taxon>lamiids</taxon>
        <taxon>Solanales</taxon>
        <taxon>Convolvulaceae</taxon>
        <taxon>Cuscuteae</taxon>
        <taxon>Cuscuta</taxon>
        <taxon>Cuscuta subgen. Cuscuta</taxon>
    </lineage>
</organism>
<evidence type="ECO:0000256" key="2">
    <source>
        <dbReference type="ARBA" id="ARBA00022692"/>
    </source>
</evidence>
<dbReference type="Pfam" id="PF24763">
    <property type="entry name" value="CGL160_C"/>
    <property type="match status" value="1"/>
</dbReference>
<dbReference type="GO" id="GO:0016020">
    <property type="term" value="C:membrane"/>
    <property type="evidence" value="ECO:0007669"/>
    <property type="project" value="UniProtKB-SubCell"/>
</dbReference>
<gene>
    <name evidence="7" type="ORF">CEURO_LOCUS4455</name>
</gene>
<feature type="transmembrane region" description="Helical" evidence="5">
    <location>
        <begin position="164"/>
        <end position="181"/>
    </location>
</feature>
<evidence type="ECO:0000256" key="4">
    <source>
        <dbReference type="ARBA" id="ARBA00023136"/>
    </source>
</evidence>
<feature type="transmembrane region" description="Helical" evidence="5">
    <location>
        <begin position="139"/>
        <end position="158"/>
    </location>
</feature>
<name>A0A9P0YRK1_CUSEU</name>
<dbReference type="PANTHER" id="PTHR34118">
    <property type="entry name" value="NF-KAPPA-B INHIBITOR-LIKE PROTEIN-RELATED"/>
    <property type="match status" value="1"/>
</dbReference>
<dbReference type="InterPro" id="IPR056309">
    <property type="entry name" value="CGL160/ATPI_dom"/>
</dbReference>
<comment type="subcellular location">
    <subcellularLocation>
        <location evidence="1">Membrane</location>
        <topology evidence="1">Multi-pass membrane protein</topology>
    </subcellularLocation>
</comment>
<keyword evidence="2 5" id="KW-0812">Transmembrane</keyword>
<evidence type="ECO:0000256" key="1">
    <source>
        <dbReference type="ARBA" id="ARBA00004141"/>
    </source>
</evidence>
<evidence type="ECO:0000256" key="5">
    <source>
        <dbReference type="SAM" id="Phobius"/>
    </source>
</evidence>
<dbReference type="Proteomes" id="UP001152484">
    <property type="component" value="Unassembled WGS sequence"/>
</dbReference>
<sequence length="294" mass="32933">MSYASAIFSQFLQPGLCTYSPSRRSFSSRIPGAVSVLKSYIPASGVDEDYVLRDFLKERKLNGDFIARISDKVWLRDIANVEYTESETGPTDNVQLLEEALGEGNEGGFLKFKSSRAWLLGETSPPVNKKRTIKLKRDLLFLTVSIGTACGGYCLLAFSPEAALSYTTGVFFSCIYLQLLCRHVDMLTREMVPDIFMKKKEKKIGIRSQDFKDLFERTVKGSGIALSSTRLVIPAAIYGLWELSQHSNHVLFDFQLVPAVLGLFVYKAAALVQVYRDNDDLQFVFPENEEVSGN</sequence>
<feature type="domain" description="CGL160/ATPI" evidence="6">
    <location>
        <begin position="129"/>
        <end position="189"/>
    </location>
</feature>
<dbReference type="EMBL" id="CAMAPE010000008">
    <property type="protein sequence ID" value="CAH9072658.1"/>
    <property type="molecule type" value="Genomic_DNA"/>
</dbReference>
<reference evidence="7" key="1">
    <citation type="submission" date="2022-07" db="EMBL/GenBank/DDBJ databases">
        <authorList>
            <person name="Macas J."/>
            <person name="Novak P."/>
            <person name="Neumann P."/>
        </authorList>
    </citation>
    <scope>NUCLEOTIDE SEQUENCE</scope>
</reference>